<reference evidence="1 2" key="1">
    <citation type="journal article" date="2015" name="Microbes Environ.">
        <title>Distribution and evolution of nitrogen fixation genes in the phylum bacteroidetes.</title>
        <authorList>
            <person name="Inoue J."/>
            <person name="Oshima K."/>
            <person name="Suda W."/>
            <person name="Sakamoto M."/>
            <person name="Iino T."/>
            <person name="Noda S."/>
            <person name="Hongoh Y."/>
            <person name="Hattori M."/>
            <person name="Ohkuma M."/>
        </authorList>
    </citation>
    <scope>NUCLEOTIDE SEQUENCE [LARGE SCALE GENOMIC DNA]</scope>
    <source>
        <strain evidence="1">JCM 15548</strain>
    </source>
</reference>
<comment type="caution">
    <text evidence="1">The sequence shown here is derived from an EMBL/GenBank/DDBJ whole genome shotgun (WGS) entry which is preliminary data.</text>
</comment>
<dbReference type="Proteomes" id="UP000032900">
    <property type="component" value="Unassembled WGS sequence"/>
</dbReference>
<proteinExistence type="predicted"/>
<dbReference type="EMBL" id="BAZW01000007">
    <property type="protein sequence ID" value="GAO29277.1"/>
    <property type="molecule type" value="Genomic_DNA"/>
</dbReference>
<name>A0A0E9LUK9_9BACT</name>
<dbReference type="Pfam" id="PF11335">
    <property type="entry name" value="DUF3137"/>
    <property type="match status" value="1"/>
</dbReference>
<evidence type="ECO:0000313" key="1">
    <source>
        <dbReference type="EMBL" id="GAO29277.1"/>
    </source>
</evidence>
<accession>A0A0E9LUK9</accession>
<sequence length="213" mass="24862">MIDSSVYAQSDLFRKSVDRYKGDDLVQGVLDKTDFECSELHTQYKEVTTDSKGRRQERWVTIFKGLFFHADFNKDFIGRTYVSPDTAERLLGKFGRRFQKISGPAPLVVLENVEFEKAFVVHATDQIEARYILTPTIMEAMLRIKQLYDCQVHFSFVGSRVYCALGMNKALFEPKLFGPVIKLHEMEDMYHLFKVNEVIIRELNLNTRIWTKV</sequence>
<dbReference type="OrthoDB" id="4960523at2"/>
<dbReference type="STRING" id="1236989.JCM15548_11447"/>
<dbReference type="InterPro" id="IPR021484">
    <property type="entry name" value="DUF3137"/>
</dbReference>
<dbReference type="AlphaFoldDB" id="A0A0E9LUK9"/>
<dbReference type="RefSeq" id="WP_062123361.1">
    <property type="nucleotide sequence ID" value="NZ_BAZW01000007.1"/>
</dbReference>
<evidence type="ECO:0000313" key="2">
    <source>
        <dbReference type="Proteomes" id="UP000032900"/>
    </source>
</evidence>
<keyword evidence="2" id="KW-1185">Reference proteome</keyword>
<gene>
    <name evidence="1" type="ORF">JCM15548_11447</name>
</gene>
<protein>
    <submittedName>
        <fullName evidence="1">Possible Galanin</fullName>
    </submittedName>
</protein>
<organism evidence="1 2">
    <name type="scientific">Geofilum rubicundum JCM 15548</name>
    <dbReference type="NCBI Taxonomy" id="1236989"/>
    <lineage>
        <taxon>Bacteria</taxon>
        <taxon>Pseudomonadati</taxon>
        <taxon>Bacteroidota</taxon>
        <taxon>Bacteroidia</taxon>
        <taxon>Marinilabiliales</taxon>
        <taxon>Marinilabiliaceae</taxon>
        <taxon>Geofilum</taxon>
    </lineage>
</organism>